<evidence type="ECO:0000259" key="6">
    <source>
        <dbReference type="Pfam" id="PF13847"/>
    </source>
</evidence>
<evidence type="ECO:0000256" key="5">
    <source>
        <dbReference type="ARBA" id="ARBA00022691"/>
    </source>
</evidence>
<dbReference type="GO" id="GO:0009236">
    <property type="term" value="P:cobalamin biosynthetic process"/>
    <property type="evidence" value="ECO:0007669"/>
    <property type="project" value="UniProtKB-UniPathway"/>
</dbReference>
<keyword evidence="3" id="KW-0489">Methyltransferase</keyword>
<dbReference type="PANTHER" id="PTHR43182">
    <property type="entry name" value="COBALT-PRECORRIN-6B C(15)-METHYLTRANSFERASE (DECARBOXYLATING)"/>
    <property type="match status" value="1"/>
</dbReference>
<evidence type="ECO:0000313" key="8">
    <source>
        <dbReference type="Proteomes" id="UP000032250"/>
    </source>
</evidence>
<dbReference type="InterPro" id="IPR050714">
    <property type="entry name" value="Cobalamin_biosynth_MTase"/>
</dbReference>
<dbReference type="OrthoDB" id="9780707at2"/>
<dbReference type="InterPro" id="IPR029063">
    <property type="entry name" value="SAM-dependent_MTases_sf"/>
</dbReference>
<dbReference type="Gene3D" id="3.40.50.150">
    <property type="entry name" value="Vaccinia Virus protein VP39"/>
    <property type="match status" value="1"/>
</dbReference>
<dbReference type="InterPro" id="IPR014008">
    <property type="entry name" value="Cbl_synth_MTase_CbiT"/>
</dbReference>
<dbReference type="CDD" id="cd02440">
    <property type="entry name" value="AdoMet_MTases"/>
    <property type="match status" value="1"/>
</dbReference>
<dbReference type="HOGENOM" id="CLU_094143_0_0_9"/>
<comment type="caution">
    <text evidence="7">The sequence shown here is derived from an EMBL/GenBank/DDBJ whole genome shotgun (WGS) entry which is preliminary data.</text>
</comment>
<evidence type="ECO:0000256" key="1">
    <source>
        <dbReference type="ARBA" id="ARBA00004953"/>
    </source>
</evidence>
<dbReference type="GO" id="GO:0008276">
    <property type="term" value="F:protein methyltransferase activity"/>
    <property type="evidence" value="ECO:0007669"/>
    <property type="project" value="InterPro"/>
</dbReference>
<gene>
    <name evidence="7" type="ORF">N495_04790</name>
</gene>
<dbReference type="AlphaFoldDB" id="A0A0D1BRI3"/>
<dbReference type="Pfam" id="PF13847">
    <property type="entry name" value="Methyltransf_31"/>
    <property type="match status" value="1"/>
</dbReference>
<dbReference type="GO" id="GO:0000179">
    <property type="term" value="F:rRNA (adenine-N6,N6-)-dimethyltransferase activity"/>
    <property type="evidence" value="ECO:0007669"/>
    <property type="project" value="InterPro"/>
</dbReference>
<organism evidence="7 8">
    <name type="scientific">Clostridium botulinum B2 450</name>
    <dbReference type="NCBI Taxonomy" id="1379739"/>
    <lineage>
        <taxon>Bacteria</taxon>
        <taxon>Bacillati</taxon>
        <taxon>Bacillota</taxon>
        <taxon>Clostridia</taxon>
        <taxon>Eubacteriales</taxon>
        <taxon>Clostridiaceae</taxon>
        <taxon>Clostridium</taxon>
    </lineage>
</organism>
<dbReference type="EMBL" id="JXSU01000007">
    <property type="protein sequence ID" value="KIS22925.1"/>
    <property type="molecule type" value="Genomic_DNA"/>
</dbReference>
<keyword evidence="5" id="KW-0949">S-adenosyl-L-methionine</keyword>
<evidence type="ECO:0000313" key="7">
    <source>
        <dbReference type="EMBL" id="KIS22925.1"/>
    </source>
</evidence>
<evidence type="ECO:0000256" key="2">
    <source>
        <dbReference type="ARBA" id="ARBA00022573"/>
    </source>
</evidence>
<protein>
    <submittedName>
        <fullName evidence="7">SAM-dependent methlyltransferase</fullName>
    </submittedName>
</protein>
<name>A0A0D1BRI3_CLOBO</name>
<dbReference type="UniPathway" id="UPA00148"/>
<comment type="pathway">
    <text evidence="1">Cofactor biosynthesis; adenosylcobalamin biosynthesis.</text>
</comment>
<dbReference type="RefSeq" id="WP_003489211.1">
    <property type="nucleotide sequence ID" value="NZ_JXSU01000007.1"/>
</dbReference>
<dbReference type="NCBIfam" id="TIGR02469">
    <property type="entry name" value="CbiT"/>
    <property type="match status" value="1"/>
</dbReference>
<proteinExistence type="predicted"/>
<dbReference type="PANTHER" id="PTHR43182:SF1">
    <property type="entry name" value="COBALT-PRECORRIN-7 C(5)-METHYLTRANSFERASE"/>
    <property type="match status" value="1"/>
</dbReference>
<sequence length="193" mass="21401">MRYIKDEEFIRGSCPMTKEDIRILSIAKMNLEENSKILDVGAGTGSISIQAAKICAKGQVIAIEKDEEALDIIKKNKEKFNCENLKIIEGEALEVEEHINDSFNSIFIGGSGGNLEEIISRYQNKLLNNGTMVLNFITINNLNRALEILKELNYKTECIQVAISKAKGKSNMLIANNPIFIITATKNGGGYNE</sequence>
<evidence type="ECO:0000256" key="3">
    <source>
        <dbReference type="ARBA" id="ARBA00022603"/>
    </source>
</evidence>
<keyword evidence="2" id="KW-0169">Cobalamin biosynthesis</keyword>
<reference evidence="7 8" key="1">
    <citation type="submission" date="2014-06" db="EMBL/GenBank/DDBJ databases">
        <title>Genome characterization of distinct group I Clostridium botulinum lineages.</title>
        <authorList>
            <person name="Giordani F."/>
            <person name="Anselmo A."/>
            <person name="Fillo S."/>
            <person name="Palozzi A.M."/>
            <person name="Fortunato A."/>
            <person name="Gentile B."/>
            <person name="Ciammaruconi A."/>
            <person name="Anniballi F."/>
            <person name="De Medici D."/>
            <person name="Lista F."/>
        </authorList>
    </citation>
    <scope>NUCLEOTIDE SEQUENCE [LARGE SCALE GENOMIC DNA]</scope>
    <source>
        <strain evidence="7 8">B2 450</strain>
    </source>
</reference>
<accession>A0A0D1BRI3</accession>
<feature type="domain" description="Methyltransferase" evidence="6">
    <location>
        <begin position="32"/>
        <end position="167"/>
    </location>
</feature>
<dbReference type="Proteomes" id="UP000032250">
    <property type="component" value="Unassembled WGS sequence"/>
</dbReference>
<dbReference type="InterPro" id="IPR025714">
    <property type="entry name" value="Methyltranfer_dom"/>
</dbReference>
<dbReference type="InterPro" id="IPR020596">
    <property type="entry name" value="rRNA_Ade_Mease_Trfase_CS"/>
</dbReference>
<dbReference type="PATRIC" id="fig|1379739.3.peg.1281"/>
<dbReference type="SUPFAM" id="SSF53335">
    <property type="entry name" value="S-adenosyl-L-methionine-dependent methyltransferases"/>
    <property type="match status" value="1"/>
</dbReference>
<keyword evidence="4 7" id="KW-0808">Transferase</keyword>
<evidence type="ECO:0000256" key="4">
    <source>
        <dbReference type="ARBA" id="ARBA00022679"/>
    </source>
</evidence>
<dbReference type="PROSITE" id="PS01131">
    <property type="entry name" value="RRNA_A_DIMETH"/>
    <property type="match status" value="1"/>
</dbReference>